<gene>
    <name evidence="2" type="ORF">COU14_01160</name>
</gene>
<dbReference type="Proteomes" id="UP000229612">
    <property type="component" value="Unassembled WGS sequence"/>
</dbReference>
<dbReference type="Pfam" id="PF14478">
    <property type="entry name" value="DUF4430"/>
    <property type="match status" value="1"/>
</dbReference>
<evidence type="ECO:0000313" key="3">
    <source>
        <dbReference type="Proteomes" id="UP000229612"/>
    </source>
</evidence>
<organism evidence="2 3">
    <name type="scientific">Candidatus Kaiserbacteria bacterium CG10_big_fil_rev_8_21_14_0_10_44_10</name>
    <dbReference type="NCBI Taxonomy" id="1974606"/>
    <lineage>
        <taxon>Bacteria</taxon>
        <taxon>Candidatus Kaiseribacteriota</taxon>
    </lineage>
</organism>
<dbReference type="EMBL" id="PFBG01000013">
    <property type="protein sequence ID" value="PIR86005.1"/>
    <property type="molecule type" value="Genomic_DNA"/>
</dbReference>
<sequence>MNKKVLQILGVGTLAVALILGLSVYIDRQGDLQNAPTEDVQETINISLSIEDIYVNKSISVAVGDTAYEVLQALDEEDPELLLVAKEYPGLGILIEGINGKINGEDDKYWQYFVNGTMPQVGADKLELKDGDIVEWRYEVSQF</sequence>
<reference evidence="3" key="1">
    <citation type="submission" date="2017-09" db="EMBL/GenBank/DDBJ databases">
        <title>Depth-based differentiation of microbial function through sediment-hosted aquifers and enrichment of novel symbionts in the deep terrestrial subsurface.</title>
        <authorList>
            <person name="Probst A.J."/>
            <person name="Ladd B."/>
            <person name="Jarett J.K."/>
            <person name="Geller-Mcgrath D.E."/>
            <person name="Sieber C.M.K."/>
            <person name="Emerson J.B."/>
            <person name="Anantharaman K."/>
            <person name="Thomas B.C."/>
            <person name="Malmstrom R."/>
            <person name="Stieglmeier M."/>
            <person name="Klingl A."/>
            <person name="Woyke T."/>
            <person name="Ryan C.M."/>
            <person name="Banfield J.F."/>
        </authorList>
    </citation>
    <scope>NUCLEOTIDE SEQUENCE [LARGE SCALE GENOMIC DNA]</scope>
</reference>
<name>A0A2H0UJN6_9BACT</name>
<evidence type="ECO:0000313" key="2">
    <source>
        <dbReference type="EMBL" id="PIR86005.1"/>
    </source>
</evidence>
<dbReference type="AlphaFoldDB" id="A0A2H0UJN6"/>
<feature type="domain" description="Transcobalamin-like C-terminal" evidence="1">
    <location>
        <begin position="64"/>
        <end position="139"/>
    </location>
</feature>
<proteinExistence type="predicted"/>
<dbReference type="Gene3D" id="2.170.130.30">
    <property type="match status" value="1"/>
</dbReference>
<accession>A0A2H0UJN6</accession>
<dbReference type="InterPro" id="IPR027954">
    <property type="entry name" value="Transcobalamin-like_C"/>
</dbReference>
<protein>
    <recommendedName>
        <fullName evidence="1">Transcobalamin-like C-terminal domain-containing protein</fullName>
    </recommendedName>
</protein>
<comment type="caution">
    <text evidence="2">The sequence shown here is derived from an EMBL/GenBank/DDBJ whole genome shotgun (WGS) entry which is preliminary data.</text>
</comment>
<evidence type="ECO:0000259" key="1">
    <source>
        <dbReference type="Pfam" id="PF14478"/>
    </source>
</evidence>